<reference evidence="2" key="1">
    <citation type="submission" date="2020-07" db="EMBL/GenBank/DDBJ databases">
        <authorList>
            <person name="Lin J."/>
        </authorList>
    </citation>
    <scope>NUCLEOTIDE SEQUENCE</scope>
</reference>
<evidence type="ECO:0000256" key="1">
    <source>
        <dbReference type="SAM" id="MobiDB-lite"/>
    </source>
</evidence>
<sequence length="118" mass="13430">MSNPKKICHKDVVTLYKKQLKREQSCHHGAEFRLECLRQVCSLAIVPSSSATVIAAATVSEEMAPPFNSRHINLFDGVLDFAFFAAQDESKRPLRGKEGANRGCKNLKRRQMKEKQYY</sequence>
<organism evidence="2">
    <name type="scientific">Ananas comosus var. bracteatus</name>
    <name type="common">red pineapple</name>
    <dbReference type="NCBI Taxonomy" id="296719"/>
    <lineage>
        <taxon>Eukaryota</taxon>
        <taxon>Viridiplantae</taxon>
        <taxon>Streptophyta</taxon>
        <taxon>Embryophyta</taxon>
        <taxon>Tracheophyta</taxon>
        <taxon>Spermatophyta</taxon>
        <taxon>Magnoliopsida</taxon>
        <taxon>Liliopsida</taxon>
        <taxon>Poales</taxon>
        <taxon>Bromeliaceae</taxon>
        <taxon>Bromelioideae</taxon>
        <taxon>Ananas</taxon>
    </lineage>
</organism>
<name>A0A6V7NHG6_ANACO</name>
<feature type="region of interest" description="Disordered" evidence="1">
    <location>
        <begin position="94"/>
        <end position="118"/>
    </location>
</feature>
<proteinExistence type="predicted"/>
<dbReference type="AlphaFoldDB" id="A0A6V7NHG6"/>
<evidence type="ECO:0000313" key="2">
    <source>
        <dbReference type="EMBL" id="CAD1818032.1"/>
    </source>
</evidence>
<protein>
    <submittedName>
        <fullName evidence="2">Uncharacterized protein</fullName>
    </submittedName>
</protein>
<gene>
    <name evidence="2" type="ORF">CB5_LOCUS1243</name>
</gene>
<accession>A0A6V7NHG6</accession>
<dbReference type="EMBL" id="LR862138">
    <property type="protein sequence ID" value="CAD1818032.1"/>
    <property type="molecule type" value="Genomic_DNA"/>
</dbReference>